<comment type="caution">
    <text evidence="1">The sequence shown here is derived from an EMBL/GenBank/DDBJ whole genome shotgun (WGS) entry which is preliminary data.</text>
</comment>
<sequence>MTLQNITKHQPYVIQPFIIAVSSLNDKFLKNETVSTRRMCQSLFISTETTIQNFRANPKLSTDIQKSLFQAIFCFKQCQTSQTLLDSFSVSRQDRIIWSLILIPYYTQKVAFSLIRGQVNSLTRGLDMKLPPCSE</sequence>
<gene>
    <name evidence="1" type="ORF">HINF_LOCUS22537</name>
    <name evidence="2" type="ORF">HINF_LOCUS27151</name>
</gene>
<accession>A0AA86PFQ0</accession>
<proteinExistence type="predicted"/>
<evidence type="ECO:0000313" key="2">
    <source>
        <dbReference type="EMBL" id="CAL6019863.1"/>
    </source>
</evidence>
<dbReference type="AlphaFoldDB" id="A0AA86PFQ0"/>
<evidence type="ECO:0000313" key="3">
    <source>
        <dbReference type="Proteomes" id="UP001642409"/>
    </source>
</evidence>
<dbReference type="EMBL" id="CAXDID020000084">
    <property type="protein sequence ID" value="CAL6019863.1"/>
    <property type="molecule type" value="Genomic_DNA"/>
</dbReference>
<evidence type="ECO:0000313" key="1">
    <source>
        <dbReference type="EMBL" id="CAI9934892.1"/>
    </source>
</evidence>
<name>A0AA86PFQ0_9EUKA</name>
<dbReference type="EMBL" id="CATOUU010000590">
    <property type="protein sequence ID" value="CAI9934892.1"/>
    <property type="molecule type" value="Genomic_DNA"/>
</dbReference>
<keyword evidence="3" id="KW-1185">Reference proteome</keyword>
<dbReference type="Proteomes" id="UP001642409">
    <property type="component" value="Unassembled WGS sequence"/>
</dbReference>
<protein>
    <submittedName>
        <fullName evidence="2">Hypothetical_protein</fullName>
    </submittedName>
</protein>
<reference evidence="1" key="1">
    <citation type="submission" date="2023-06" db="EMBL/GenBank/DDBJ databases">
        <authorList>
            <person name="Kurt Z."/>
        </authorList>
    </citation>
    <scope>NUCLEOTIDE SEQUENCE</scope>
</reference>
<organism evidence="1">
    <name type="scientific">Hexamita inflata</name>
    <dbReference type="NCBI Taxonomy" id="28002"/>
    <lineage>
        <taxon>Eukaryota</taxon>
        <taxon>Metamonada</taxon>
        <taxon>Diplomonadida</taxon>
        <taxon>Hexamitidae</taxon>
        <taxon>Hexamitinae</taxon>
        <taxon>Hexamita</taxon>
    </lineage>
</organism>
<reference evidence="2 3" key="2">
    <citation type="submission" date="2024-07" db="EMBL/GenBank/DDBJ databases">
        <authorList>
            <person name="Akdeniz Z."/>
        </authorList>
    </citation>
    <scope>NUCLEOTIDE SEQUENCE [LARGE SCALE GENOMIC DNA]</scope>
</reference>